<keyword evidence="4" id="KW-1185">Reference proteome</keyword>
<protein>
    <recommendedName>
        <fullName evidence="2">CCHC-type domain-containing protein</fullName>
    </recommendedName>
</protein>
<name>A0AAE0PSU8_9TELE</name>
<proteinExistence type="predicted"/>
<organism evidence="3 4">
    <name type="scientific">Hemibagrus guttatus</name>
    <dbReference type="NCBI Taxonomy" id="175788"/>
    <lineage>
        <taxon>Eukaryota</taxon>
        <taxon>Metazoa</taxon>
        <taxon>Chordata</taxon>
        <taxon>Craniata</taxon>
        <taxon>Vertebrata</taxon>
        <taxon>Euteleostomi</taxon>
        <taxon>Actinopterygii</taxon>
        <taxon>Neopterygii</taxon>
        <taxon>Teleostei</taxon>
        <taxon>Ostariophysi</taxon>
        <taxon>Siluriformes</taxon>
        <taxon>Bagridae</taxon>
        <taxon>Hemibagrus</taxon>
    </lineage>
</organism>
<gene>
    <name evidence="3" type="ORF">QTP70_029523</name>
</gene>
<accession>A0AAE0PSU8</accession>
<keyword evidence="1" id="KW-0862">Zinc</keyword>
<dbReference type="GO" id="GO:0008270">
    <property type="term" value="F:zinc ion binding"/>
    <property type="evidence" value="ECO:0007669"/>
    <property type="project" value="UniProtKB-KW"/>
</dbReference>
<evidence type="ECO:0000313" key="3">
    <source>
        <dbReference type="EMBL" id="KAK3507583.1"/>
    </source>
</evidence>
<keyword evidence="1" id="KW-0479">Metal-binding</keyword>
<feature type="domain" description="CCHC-type" evidence="2">
    <location>
        <begin position="255"/>
        <end position="270"/>
    </location>
</feature>
<dbReference type="PROSITE" id="PS50158">
    <property type="entry name" value="ZF_CCHC"/>
    <property type="match status" value="1"/>
</dbReference>
<evidence type="ECO:0000256" key="1">
    <source>
        <dbReference type="PROSITE-ProRule" id="PRU00047"/>
    </source>
</evidence>
<sequence>MLAYKANKGPAPSYLKALITPRTAPRSLRSTTTARLIPPSLRVKAEYVHLQVVRARQGAHNLICAYQKQLAALQSAHELQQQSPPAQITSLAAAAPARSELVRMALPEKFDGSADGCHGDNFFAHQPDVYLEETKWAFLQSLLTGRALNWASAVWDRDQQWLELRQDSFCEGLQPTLHVEMACWDTHTTLSKYITTAIHLDNLLCQQSHSPHLHAEPRLREEHQNPREEGTEPMKLGHAWVFYVERRGQAHLQLCFYCGGSGHQLSACPERSIMSKVRENHWSSCFTLQVTLHYDQDSVVVSALVDSGEAVNLIDYHLVEELCLYPALQDSPASDGC</sequence>
<evidence type="ECO:0000313" key="4">
    <source>
        <dbReference type="Proteomes" id="UP001274896"/>
    </source>
</evidence>
<comment type="caution">
    <text evidence="3">The sequence shown here is derived from an EMBL/GenBank/DDBJ whole genome shotgun (WGS) entry which is preliminary data.</text>
</comment>
<dbReference type="GO" id="GO:0003676">
    <property type="term" value="F:nucleic acid binding"/>
    <property type="evidence" value="ECO:0007669"/>
    <property type="project" value="InterPro"/>
</dbReference>
<dbReference type="EMBL" id="JAUCMX010000029">
    <property type="protein sequence ID" value="KAK3507583.1"/>
    <property type="molecule type" value="Genomic_DNA"/>
</dbReference>
<dbReference type="InterPro" id="IPR001878">
    <property type="entry name" value="Znf_CCHC"/>
</dbReference>
<keyword evidence="1" id="KW-0863">Zinc-finger</keyword>
<dbReference type="InterPro" id="IPR032567">
    <property type="entry name" value="RTL1-rel"/>
</dbReference>
<dbReference type="AlphaFoldDB" id="A0AAE0PSU8"/>
<dbReference type="Proteomes" id="UP001274896">
    <property type="component" value="Unassembled WGS sequence"/>
</dbReference>
<evidence type="ECO:0000259" key="2">
    <source>
        <dbReference type="PROSITE" id="PS50158"/>
    </source>
</evidence>
<dbReference type="PANTHER" id="PTHR15503:SF22">
    <property type="entry name" value="TRANSPOSON TY3-I GAG POLYPROTEIN"/>
    <property type="match status" value="1"/>
</dbReference>
<reference evidence="3" key="1">
    <citation type="submission" date="2023-06" db="EMBL/GenBank/DDBJ databases">
        <title>Male Hemibagrus guttatus genome.</title>
        <authorList>
            <person name="Bian C."/>
        </authorList>
    </citation>
    <scope>NUCLEOTIDE SEQUENCE</scope>
    <source>
        <strain evidence="3">Male_cb2023</strain>
        <tissue evidence="3">Muscle</tissue>
    </source>
</reference>
<dbReference type="PANTHER" id="PTHR15503">
    <property type="entry name" value="LDOC1 RELATED"/>
    <property type="match status" value="1"/>
</dbReference>